<protein>
    <submittedName>
        <fullName evidence="1">Uncharacterized protein</fullName>
    </submittedName>
</protein>
<dbReference type="AlphaFoldDB" id="A0A2W2GIB3"/>
<dbReference type="EMBL" id="POUA01000196">
    <property type="protein sequence ID" value="PZG39895.1"/>
    <property type="molecule type" value="Genomic_DNA"/>
</dbReference>
<organism evidence="1 2">
    <name type="scientific">Spongiactinospora gelatinilytica</name>
    <dbReference type="NCBI Taxonomy" id="2666298"/>
    <lineage>
        <taxon>Bacteria</taxon>
        <taxon>Bacillati</taxon>
        <taxon>Actinomycetota</taxon>
        <taxon>Actinomycetes</taxon>
        <taxon>Streptosporangiales</taxon>
        <taxon>Streptosporangiaceae</taxon>
        <taxon>Spongiactinospora</taxon>
    </lineage>
</organism>
<sequence>MITVELPALDGRQPLGFLAALGLLRVLAQERDIPARLSFSATSATALLHSPLESPEQIAAVLAEVVAGIEAPAVLPGVPAGFPPTAGIGKDPLRWPREDYRACAEQLKETHPRAARLWLPCLTTDLAIDSQGRGAISPFLAPAGKQNSRTFFEKPLQAVQANPGHLLEALVRWRRVEGFTGEYLDHHVLRSAADDSRGRTGQEAGVPGATWLATMALPLFRLAGDGSRVRCTLWHRIAHEHIMIWPLWRPALDLEGVRRLLEHPASRPIDDAPTVSTTAWEPLGVIAAYGARRHRIPGRTFDGVLTPTSLHTR</sequence>
<keyword evidence="2" id="KW-1185">Reference proteome</keyword>
<dbReference type="RefSeq" id="WP_111169507.1">
    <property type="nucleotide sequence ID" value="NZ_POUA01000196.1"/>
</dbReference>
<reference evidence="1 2" key="1">
    <citation type="submission" date="2018-01" db="EMBL/GenBank/DDBJ databases">
        <title>Draft genome sequence of Sphaerisporangium sp. 7K107.</title>
        <authorList>
            <person name="Sahin N."/>
            <person name="Saygin H."/>
            <person name="Ay H."/>
        </authorList>
    </citation>
    <scope>NUCLEOTIDE SEQUENCE [LARGE SCALE GENOMIC DNA]</scope>
    <source>
        <strain evidence="1 2">7K107</strain>
    </source>
</reference>
<evidence type="ECO:0000313" key="1">
    <source>
        <dbReference type="EMBL" id="PZG39895.1"/>
    </source>
</evidence>
<dbReference type="Proteomes" id="UP000248544">
    <property type="component" value="Unassembled WGS sequence"/>
</dbReference>
<name>A0A2W2GIB3_9ACTN</name>
<comment type="caution">
    <text evidence="1">The sequence shown here is derived from an EMBL/GenBank/DDBJ whole genome shotgun (WGS) entry which is preliminary data.</text>
</comment>
<gene>
    <name evidence="1" type="ORF">C1I98_22990</name>
</gene>
<proteinExistence type="predicted"/>
<accession>A0A2W2GIB3</accession>
<evidence type="ECO:0000313" key="2">
    <source>
        <dbReference type="Proteomes" id="UP000248544"/>
    </source>
</evidence>